<dbReference type="AlphaFoldDB" id="A0AAV0XAE8"/>
<evidence type="ECO:0000313" key="2">
    <source>
        <dbReference type="Proteomes" id="UP001160148"/>
    </source>
</evidence>
<comment type="caution">
    <text evidence="1">The sequence shown here is derived from an EMBL/GenBank/DDBJ whole genome shotgun (WGS) entry which is preliminary data.</text>
</comment>
<keyword evidence="2" id="KW-1185">Reference proteome</keyword>
<accession>A0AAV0XAE8</accession>
<protein>
    <submittedName>
        <fullName evidence="1">Uncharacterized protein</fullName>
    </submittedName>
</protein>
<dbReference type="Proteomes" id="UP001160148">
    <property type="component" value="Unassembled WGS sequence"/>
</dbReference>
<evidence type="ECO:0000313" key="1">
    <source>
        <dbReference type="EMBL" id="CAI6365062.1"/>
    </source>
</evidence>
<name>A0AAV0XAE8_9HEMI</name>
<reference evidence="1 2" key="1">
    <citation type="submission" date="2023-01" db="EMBL/GenBank/DDBJ databases">
        <authorList>
            <person name="Whitehead M."/>
        </authorList>
    </citation>
    <scope>NUCLEOTIDE SEQUENCE [LARGE SCALE GENOMIC DNA]</scope>
</reference>
<organism evidence="1 2">
    <name type="scientific">Macrosiphum euphorbiae</name>
    <name type="common">potato aphid</name>
    <dbReference type="NCBI Taxonomy" id="13131"/>
    <lineage>
        <taxon>Eukaryota</taxon>
        <taxon>Metazoa</taxon>
        <taxon>Ecdysozoa</taxon>
        <taxon>Arthropoda</taxon>
        <taxon>Hexapoda</taxon>
        <taxon>Insecta</taxon>
        <taxon>Pterygota</taxon>
        <taxon>Neoptera</taxon>
        <taxon>Paraneoptera</taxon>
        <taxon>Hemiptera</taxon>
        <taxon>Sternorrhyncha</taxon>
        <taxon>Aphidomorpha</taxon>
        <taxon>Aphidoidea</taxon>
        <taxon>Aphididae</taxon>
        <taxon>Macrosiphini</taxon>
        <taxon>Macrosiphum</taxon>
    </lineage>
</organism>
<sequence>MDDDQIRLLIENIDDGNTEFDEIDGSDEEGVDEVEYISHNSDSEQSLDGDYEDNGTYLFSNWSNGPQFIGKDGKTFWKYGPPPKNNRIR</sequence>
<gene>
    <name evidence="1" type="ORF">MEUPH1_LOCUS19816</name>
</gene>
<dbReference type="EMBL" id="CARXXK010000004">
    <property type="protein sequence ID" value="CAI6365062.1"/>
    <property type="molecule type" value="Genomic_DNA"/>
</dbReference>
<proteinExistence type="predicted"/>